<dbReference type="InterPro" id="IPR038416">
    <property type="entry name" value="Ribosom_S30AE_C_sf"/>
</dbReference>
<dbReference type="OrthoDB" id="9794975at2"/>
<keyword evidence="8" id="KW-1185">Reference proteome</keyword>
<gene>
    <name evidence="4" type="primary">hpf</name>
    <name evidence="7" type="ORF">SAMN04515666_103406</name>
</gene>
<dbReference type="AlphaFoldDB" id="A0A1H7P8P6"/>
<reference evidence="8" key="1">
    <citation type="submission" date="2016-10" db="EMBL/GenBank/DDBJ databases">
        <authorList>
            <person name="Varghese N."/>
            <person name="Submissions S."/>
        </authorList>
    </citation>
    <scope>NUCLEOTIDE SEQUENCE [LARGE SCALE GENOMIC DNA]</scope>
    <source>
        <strain evidence="8">LMG 26383,CCUG 61248,R- 45681</strain>
    </source>
</reference>
<dbReference type="GO" id="GO:0043024">
    <property type="term" value="F:ribosomal small subunit binding"/>
    <property type="evidence" value="ECO:0007669"/>
    <property type="project" value="TreeGrafter"/>
</dbReference>
<dbReference type="Gene3D" id="3.30.505.50">
    <property type="entry name" value="Sigma 54 modulation/S30EA ribosomal protein, C-terminal domain"/>
    <property type="match status" value="1"/>
</dbReference>
<dbReference type="Pfam" id="PF16321">
    <property type="entry name" value="Ribosom_S30AE_C"/>
    <property type="match status" value="1"/>
</dbReference>
<comment type="subcellular location">
    <subcellularLocation>
        <location evidence="4">Cytoplasm</location>
    </subcellularLocation>
</comment>
<evidence type="ECO:0000256" key="1">
    <source>
        <dbReference type="ARBA" id="ARBA00022845"/>
    </source>
</evidence>
<sequence>MSLRISGKNLDVGEALRGQAEARVAAALGKYYEGGYQGHVTVGKDGTAFKTDGVLHLSSGITLEASATAHDPYASLDKMAERIEKRLRRYKRRLKDRAAAANGREAAVEIPSYVIAAPDEDIEEHEADYAGENPVIVAESTKSLHQMTVSDAVAELDLTGAPVVIFRHAGNGRMNVVYRRRDGNIGWIDPPASLS</sequence>
<dbReference type="Gene3D" id="3.30.160.100">
    <property type="entry name" value="Ribosome hibernation promotion factor-like"/>
    <property type="match status" value="1"/>
</dbReference>
<dbReference type="Pfam" id="PF02482">
    <property type="entry name" value="Ribosomal_S30AE"/>
    <property type="match status" value="1"/>
</dbReference>
<dbReference type="SUPFAM" id="SSF69754">
    <property type="entry name" value="Ribosome binding protein Y (YfiA homologue)"/>
    <property type="match status" value="1"/>
</dbReference>
<evidence type="ECO:0000313" key="7">
    <source>
        <dbReference type="EMBL" id="SEL32132.1"/>
    </source>
</evidence>
<dbReference type="HAMAP" id="MF_00839">
    <property type="entry name" value="HPF"/>
    <property type="match status" value="1"/>
</dbReference>
<dbReference type="EMBL" id="FOAN01000003">
    <property type="protein sequence ID" value="SEL32132.1"/>
    <property type="molecule type" value="Genomic_DNA"/>
</dbReference>
<dbReference type="STRING" id="1036779.SAMN04515666_103406"/>
<keyword evidence="1 4" id="KW-0810">Translation regulation</keyword>
<dbReference type="GO" id="GO:0022627">
    <property type="term" value="C:cytosolic small ribosomal subunit"/>
    <property type="evidence" value="ECO:0007669"/>
    <property type="project" value="TreeGrafter"/>
</dbReference>
<feature type="coiled-coil region" evidence="5">
    <location>
        <begin position="73"/>
        <end position="100"/>
    </location>
</feature>
<evidence type="ECO:0000256" key="2">
    <source>
        <dbReference type="ARBA" id="ARBA00038695"/>
    </source>
</evidence>
<dbReference type="InterPro" id="IPR032528">
    <property type="entry name" value="Ribosom_S30AE_C"/>
</dbReference>
<accession>A0A1H7P8P6</accession>
<dbReference type="InterPro" id="IPR050574">
    <property type="entry name" value="HPF/YfiA_ribosome-assoc"/>
</dbReference>
<keyword evidence="4" id="KW-0963">Cytoplasm</keyword>
<dbReference type="RefSeq" id="WP_091833624.1">
    <property type="nucleotide sequence ID" value="NZ_FOAN01000003.1"/>
</dbReference>
<name>A0A1H7P8P6_9HYPH</name>
<evidence type="ECO:0000259" key="6">
    <source>
        <dbReference type="Pfam" id="PF16321"/>
    </source>
</evidence>
<dbReference type="Proteomes" id="UP000199664">
    <property type="component" value="Unassembled WGS sequence"/>
</dbReference>
<comment type="similarity">
    <text evidence="4">Belongs to the HPF/YfiA ribosome-associated protein family. Long HPF subfamily.</text>
</comment>
<dbReference type="InterPro" id="IPR034694">
    <property type="entry name" value="HPF_long/plastid"/>
</dbReference>
<evidence type="ECO:0000313" key="8">
    <source>
        <dbReference type="Proteomes" id="UP000199664"/>
    </source>
</evidence>
<comment type="function">
    <text evidence="4">Required for dimerization of active 70S ribosomes into 100S ribosomes in stationary phase; 100S ribosomes are translationally inactive and sometimes present during exponential growth.</text>
</comment>
<protein>
    <recommendedName>
        <fullName evidence="3 4">Ribosome hibernation promoting factor</fullName>
        <shortName evidence="4">HPF</shortName>
    </recommendedName>
</protein>
<dbReference type="InterPro" id="IPR036567">
    <property type="entry name" value="RHF-like"/>
</dbReference>
<keyword evidence="5" id="KW-0175">Coiled coil</keyword>
<dbReference type="CDD" id="cd00552">
    <property type="entry name" value="RaiA"/>
    <property type="match status" value="1"/>
</dbReference>
<evidence type="ECO:0000256" key="5">
    <source>
        <dbReference type="SAM" id="Coils"/>
    </source>
</evidence>
<comment type="subunit">
    <text evidence="2">Associates exclusively with 100S ribosomes, which are dimers of 70S ribosomes.</text>
</comment>
<organism evidence="7 8">
    <name type="scientific">Bosea lupini</name>
    <dbReference type="NCBI Taxonomy" id="1036779"/>
    <lineage>
        <taxon>Bacteria</taxon>
        <taxon>Pseudomonadati</taxon>
        <taxon>Pseudomonadota</taxon>
        <taxon>Alphaproteobacteria</taxon>
        <taxon>Hyphomicrobiales</taxon>
        <taxon>Boseaceae</taxon>
        <taxon>Bosea</taxon>
    </lineage>
</organism>
<evidence type="ECO:0000256" key="4">
    <source>
        <dbReference type="HAMAP-Rule" id="MF_00839"/>
    </source>
</evidence>
<dbReference type="GO" id="GO:0045900">
    <property type="term" value="P:negative regulation of translational elongation"/>
    <property type="evidence" value="ECO:0007669"/>
    <property type="project" value="TreeGrafter"/>
</dbReference>
<dbReference type="PANTHER" id="PTHR33231">
    <property type="entry name" value="30S RIBOSOMAL PROTEIN"/>
    <property type="match status" value="1"/>
</dbReference>
<dbReference type="InterPro" id="IPR003489">
    <property type="entry name" value="RHF/RaiA"/>
</dbReference>
<dbReference type="PANTHER" id="PTHR33231:SF1">
    <property type="entry name" value="30S RIBOSOMAL PROTEIN"/>
    <property type="match status" value="1"/>
</dbReference>
<proteinExistence type="inferred from homology"/>
<feature type="domain" description="Sigma 54 modulation/S30EA ribosomal protein C-terminal" evidence="6">
    <location>
        <begin position="132"/>
        <end position="186"/>
    </location>
</feature>
<evidence type="ECO:0000256" key="3">
    <source>
        <dbReference type="ARBA" id="ARBA00041148"/>
    </source>
</evidence>
<dbReference type="NCBIfam" id="TIGR00741">
    <property type="entry name" value="yfiA"/>
    <property type="match status" value="1"/>
</dbReference>
<comment type="subunit">
    <text evidence="4">Interacts with 100S ribosomes.</text>
</comment>